<dbReference type="EMBL" id="CP047227">
    <property type="protein sequence ID" value="QHG10738.1"/>
    <property type="molecule type" value="Genomic_DNA"/>
</dbReference>
<evidence type="ECO:0000313" key="2">
    <source>
        <dbReference type="EMBL" id="QHG10738.1"/>
    </source>
</evidence>
<accession>A0A6P1KFD5</accession>
<dbReference type="AlphaFoldDB" id="A0A6P1KFD5"/>
<keyword evidence="2" id="KW-0614">Plasmid</keyword>
<proteinExistence type="predicted"/>
<feature type="chain" id="PRO_5027114573" description="DUF2845 domain-containing protein" evidence="1">
    <location>
        <begin position="28"/>
        <end position="87"/>
    </location>
</feature>
<evidence type="ECO:0008006" key="3">
    <source>
        <dbReference type="Google" id="ProtNLM"/>
    </source>
</evidence>
<sequence>MKQLSSHLKNSLMAVLLSMGASSLANAATQDGDMCGTSNFTTDTKFKCSNLFQGQRLTVAEIYQQGYRVVSTTINQGFTIIVIEKQK</sequence>
<evidence type="ECO:0000256" key="1">
    <source>
        <dbReference type="SAM" id="SignalP"/>
    </source>
</evidence>
<protein>
    <recommendedName>
        <fullName evidence="3">DUF2845 domain-containing protein</fullName>
    </recommendedName>
</protein>
<feature type="signal peptide" evidence="1">
    <location>
        <begin position="1"/>
        <end position="27"/>
    </location>
</feature>
<gene>
    <name evidence="2" type="ORF">GSF12_12120</name>
</gene>
<keyword evidence="1" id="KW-0732">Signal</keyword>
<name>A0A6P1KFD5_FAUOS</name>
<reference evidence="2" key="1">
    <citation type="journal article" date="2020" name="Microbiol. Resour. Announc.">
        <title>Complete Genome Sequence of Moraxella osloensis Strain YV1, Isolated from an Australian Wastewater Treatment Plant.</title>
        <authorList>
            <person name="Batinovic S."/>
            <person name="Rice D.T.F."/>
            <person name="Seviour R.J."/>
            <person name="Petrovski S."/>
        </authorList>
    </citation>
    <scope>NUCLEOTIDE SEQUENCE</scope>
    <source>
        <strain evidence="2">YV1</strain>
    </source>
</reference>
<geneLocation type="plasmid" evidence="2">
    <name>p1</name>
</geneLocation>
<organism evidence="2">
    <name type="scientific">Faucicola osloensis</name>
    <name type="common">Moraxella osloensis</name>
    <dbReference type="NCBI Taxonomy" id="34062"/>
    <lineage>
        <taxon>Bacteria</taxon>
        <taxon>Pseudomonadati</taxon>
        <taxon>Pseudomonadota</taxon>
        <taxon>Gammaproteobacteria</taxon>
        <taxon>Moraxellales</taxon>
        <taxon>Moraxellaceae</taxon>
        <taxon>Faucicola</taxon>
    </lineage>
</organism>